<dbReference type="InterPro" id="IPR036312">
    <property type="entry name" value="Bifun_inhib/LTP/seed_sf"/>
</dbReference>
<dbReference type="Pfam" id="PF14368">
    <property type="entry name" value="LTP_2"/>
    <property type="match status" value="1"/>
</dbReference>
<dbReference type="AlphaFoldDB" id="A0AAV7GI28"/>
<evidence type="ECO:0000256" key="1">
    <source>
        <dbReference type="ARBA" id="ARBA00009748"/>
    </source>
</evidence>
<organism evidence="8 10">
    <name type="scientific">Dendrobium chrysotoxum</name>
    <name type="common">Orchid</name>
    <dbReference type="NCBI Taxonomy" id="161865"/>
    <lineage>
        <taxon>Eukaryota</taxon>
        <taxon>Viridiplantae</taxon>
        <taxon>Streptophyta</taxon>
        <taxon>Embryophyta</taxon>
        <taxon>Tracheophyta</taxon>
        <taxon>Spermatophyta</taxon>
        <taxon>Magnoliopsida</taxon>
        <taxon>Liliopsida</taxon>
        <taxon>Asparagales</taxon>
        <taxon>Orchidaceae</taxon>
        <taxon>Epidendroideae</taxon>
        <taxon>Malaxideae</taxon>
        <taxon>Dendrobiinae</taxon>
        <taxon>Dendrobium</taxon>
    </lineage>
</organism>
<feature type="transmembrane region" description="Helical" evidence="5">
    <location>
        <begin position="152"/>
        <end position="174"/>
    </location>
</feature>
<evidence type="ECO:0000256" key="3">
    <source>
        <dbReference type="ARBA" id="ARBA00023157"/>
    </source>
</evidence>
<name>A0AAV7GI28_DENCH</name>
<keyword evidence="5" id="KW-0472">Membrane</keyword>
<dbReference type="InterPro" id="IPR016140">
    <property type="entry name" value="Bifunc_inhib/LTP/seed_store"/>
</dbReference>
<keyword evidence="5" id="KW-1133">Transmembrane helix</keyword>
<reference evidence="8 10" key="1">
    <citation type="journal article" date="2021" name="Hortic Res">
        <title>Chromosome-scale assembly of the Dendrobium chrysotoxum genome enhances the understanding of orchid evolution.</title>
        <authorList>
            <person name="Zhang Y."/>
            <person name="Zhang G.Q."/>
            <person name="Zhang D."/>
            <person name="Liu X.D."/>
            <person name="Xu X.Y."/>
            <person name="Sun W.H."/>
            <person name="Yu X."/>
            <person name="Zhu X."/>
            <person name="Wang Z.W."/>
            <person name="Zhao X."/>
            <person name="Zhong W.Y."/>
            <person name="Chen H."/>
            <person name="Yin W.L."/>
            <person name="Huang T."/>
            <person name="Niu S.C."/>
            <person name="Liu Z.J."/>
        </authorList>
    </citation>
    <scope>NUCLEOTIDE SEQUENCE [LARGE SCALE GENOMIC DNA]</scope>
    <source>
        <strain evidence="8">Lindl</strain>
    </source>
</reference>
<keyword evidence="2 6" id="KW-0732">Signal</keyword>
<comment type="similarity">
    <text evidence="1">Belongs to the plant LTP family.</text>
</comment>
<keyword evidence="4" id="KW-0325">Glycoprotein</keyword>
<evidence type="ECO:0000256" key="4">
    <source>
        <dbReference type="ARBA" id="ARBA00023180"/>
    </source>
</evidence>
<feature type="domain" description="Bifunctional inhibitor/plant lipid transfer protein/seed storage helical" evidence="7">
    <location>
        <begin position="32"/>
        <end position="114"/>
    </location>
</feature>
<dbReference type="Gene3D" id="1.10.110.10">
    <property type="entry name" value="Plant lipid-transfer and hydrophobic proteins"/>
    <property type="match status" value="1"/>
</dbReference>
<keyword evidence="3" id="KW-1015">Disulfide bond</keyword>
<dbReference type="SMART" id="SM00499">
    <property type="entry name" value="AAI"/>
    <property type="match status" value="1"/>
</dbReference>
<accession>A0AAV7GI28</accession>
<gene>
    <name evidence="8" type="ORF">IEQ34_009035</name>
    <name evidence="9" type="ORF">IEQ34_009909</name>
</gene>
<dbReference type="CDD" id="cd00010">
    <property type="entry name" value="AAI_LTSS"/>
    <property type="match status" value="1"/>
</dbReference>
<sequence>MAGIHRVFSLLFLVMFVAVATASDAPSVDQQCATEASKLTECLGYASGQDKSPTGKCCGSVTDIKGKDPTCLCLVIRQAHGGGGGGFSAFHLRLDRLLTLPKACALANASVSDCPKLLNLPTNSPDYAIFTNASYANSSTTTSATTESPSEAAMKLSCSSFLMIALSAVFFLFFQIGA</sequence>
<feature type="chain" id="PRO_5044715925" description="Bifunctional inhibitor/plant lipid transfer protein/seed storage helical domain-containing protein" evidence="6">
    <location>
        <begin position="23"/>
        <end position="178"/>
    </location>
</feature>
<dbReference type="PANTHER" id="PTHR33044">
    <property type="entry name" value="BIFUNCTIONAL INHIBITOR/LIPID-TRANSFER PROTEIN/SEED STORAGE 2S ALBUMIN SUPERFAMILY PROTEIN-RELATED"/>
    <property type="match status" value="1"/>
</dbReference>
<keyword evidence="5" id="KW-0812">Transmembrane</keyword>
<reference evidence="8" key="2">
    <citation type="submission" date="2021-03" db="EMBL/GenBank/DDBJ databases">
        <authorList>
            <person name="Zhang Y."/>
            <person name="Zhang G.-Q."/>
            <person name="Huang T."/>
            <person name="Niu S.-C."/>
            <person name="Liu Z.-J."/>
        </authorList>
    </citation>
    <scope>NUCLEOTIDE SEQUENCE</scope>
    <source>
        <strain evidence="8">Lindl</strain>
        <tissue evidence="8">Fresh leaves</tissue>
    </source>
</reference>
<evidence type="ECO:0000256" key="2">
    <source>
        <dbReference type="ARBA" id="ARBA00022729"/>
    </source>
</evidence>
<evidence type="ECO:0000313" key="8">
    <source>
        <dbReference type="EMBL" id="KAH0461460.1"/>
    </source>
</evidence>
<evidence type="ECO:0000256" key="5">
    <source>
        <dbReference type="SAM" id="Phobius"/>
    </source>
</evidence>
<evidence type="ECO:0000256" key="6">
    <source>
        <dbReference type="SAM" id="SignalP"/>
    </source>
</evidence>
<evidence type="ECO:0000313" key="9">
    <source>
        <dbReference type="EMBL" id="KAH0462334.1"/>
    </source>
</evidence>
<dbReference type="InterPro" id="IPR043325">
    <property type="entry name" value="LTSS"/>
</dbReference>
<evidence type="ECO:0000259" key="7">
    <source>
        <dbReference type="SMART" id="SM00499"/>
    </source>
</evidence>
<feature type="signal peptide" evidence="6">
    <location>
        <begin position="1"/>
        <end position="22"/>
    </location>
</feature>
<protein>
    <recommendedName>
        <fullName evidence="7">Bifunctional inhibitor/plant lipid transfer protein/seed storage helical domain-containing protein</fullName>
    </recommendedName>
</protein>
<comment type="caution">
    <text evidence="8">The sequence shown here is derived from an EMBL/GenBank/DDBJ whole genome shotgun (WGS) entry which is preliminary data.</text>
</comment>
<dbReference type="Proteomes" id="UP000775213">
    <property type="component" value="Unassembled WGS sequence"/>
</dbReference>
<dbReference type="EMBL" id="JAGFBR010000009">
    <property type="protein sequence ID" value="KAH0461460.1"/>
    <property type="molecule type" value="Genomic_DNA"/>
</dbReference>
<proteinExistence type="inferred from homology"/>
<dbReference type="SUPFAM" id="SSF47699">
    <property type="entry name" value="Bifunctional inhibitor/lipid-transfer protein/seed storage 2S albumin"/>
    <property type="match status" value="1"/>
</dbReference>
<keyword evidence="10" id="KW-1185">Reference proteome</keyword>
<evidence type="ECO:0000313" key="10">
    <source>
        <dbReference type="Proteomes" id="UP000775213"/>
    </source>
</evidence>
<dbReference type="EMBL" id="JAGFBR010000009">
    <property type="protein sequence ID" value="KAH0462334.1"/>
    <property type="molecule type" value="Genomic_DNA"/>
</dbReference>